<keyword evidence="1" id="KW-0472">Membrane</keyword>
<evidence type="ECO:0000256" key="1">
    <source>
        <dbReference type="SAM" id="Phobius"/>
    </source>
</evidence>
<evidence type="ECO:0000313" key="2">
    <source>
        <dbReference type="EMBL" id="EGF86082.1"/>
    </source>
</evidence>
<dbReference type="AlphaFoldDB" id="A0AA87DXJ7"/>
<comment type="caution">
    <text evidence="2">The sequence shown here is derived from an EMBL/GenBank/DDBJ whole genome shotgun (WGS) entry which is preliminary data.</text>
</comment>
<feature type="transmembrane region" description="Helical" evidence="1">
    <location>
        <begin position="48"/>
        <end position="70"/>
    </location>
</feature>
<name>A0AA87DXJ7_9BACL</name>
<sequence>MDNEAKKAELLEKYNNWAKKNKQRLLISVVVYLIIILLNFIFLKNNKITILSSLLFFTYAVYVFSLIWFINNKLIMNIDSIDFDIK</sequence>
<evidence type="ECO:0000313" key="3">
    <source>
        <dbReference type="Proteomes" id="UP000004773"/>
    </source>
</evidence>
<feature type="transmembrane region" description="Helical" evidence="1">
    <location>
        <begin position="25"/>
        <end position="42"/>
    </location>
</feature>
<gene>
    <name evidence="2" type="ORF">HMPREF0428_01884</name>
</gene>
<protein>
    <submittedName>
        <fullName evidence="2">Uncharacterized protein</fullName>
    </submittedName>
</protein>
<dbReference type="Proteomes" id="UP000004773">
    <property type="component" value="Unassembled WGS sequence"/>
</dbReference>
<accession>A0AA87DXJ7</accession>
<proteinExistence type="predicted"/>
<dbReference type="EMBL" id="ACRO01000047">
    <property type="protein sequence ID" value="EGF86082.1"/>
    <property type="molecule type" value="Genomic_DNA"/>
</dbReference>
<keyword evidence="1" id="KW-0812">Transmembrane</keyword>
<reference evidence="2 3" key="1">
    <citation type="submission" date="2011-03" db="EMBL/GenBank/DDBJ databases">
        <title>The Genome Sequence of Gemella haemolysans M341.</title>
        <authorList>
            <consortium name="The Broad Institute Genome Sequencing Platform"/>
            <consortium name="The Broad Institute Genome Sequencing Center for Infectious Disease"/>
            <person name="Earl A."/>
            <person name="Ward D."/>
            <person name="Feldgarden M."/>
            <person name="Gevers D."/>
            <person name="Sibley C.D."/>
            <person name="Field T.R."/>
            <person name="Grinwis M."/>
            <person name="Eshaghurshan C.S."/>
            <person name="Surette M.G."/>
            <person name="Young S.K."/>
            <person name="Zeng Q."/>
            <person name="Gargeya S."/>
            <person name="Fitzgerald M."/>
            <person name="Haas B."/>
            <person name="Abouelleil A."/>
            <person name="Alvarado L."/>
            <person name="Arachchi H.M."/>
            <person name="Berlin A."/>
            <person name="Brown A."/>
            <person name="Chapman S.B."/>
            <person name="Chen Z."/>
            <person name="Dunbar C."/>
            <person name="Freedman E."/>
            <person name="Gearin G."/>
            <person name="Gellesch M."/>
            <person name="Goldberg J."/>
            <person name="Griggs A."/>
            <person name="Gujja S."/>
            <person name="Heilman E.R."/>
            <person name="Heiman D."/>
            <person name="Howarth C."/>
            <person name="Larson L."/>
            <person name="Lui A."/>
            <person name="MacDonald P.J.P."/>
            <person name="Mehta T."/>
            <person name="Montmayeur A."/>
            <person name="Murphy C."/>
            <person name="Neiman D."/>
            <person name="Pearson M."/>
            <person name="Priest M."/>
            <person name="Roberts A."/>
            <person name="Saif S."/>
            <person name="Shea T."/>
            <person name="Shenoy N."/>
            <person name="Sisk P."/>
            <person name="Stolte C."/>
            <person name="Sykes S."/>
            <person name="White J."/>
            <person name="Yandava C."/>
            <person name="Wortman J."/>
            <person name="Nusbaum C."/>
            <person name="Birren B."/>
        </authorList>
    </citation>
    <scope>NUCLEOTIDE SEQUENCE [LARGE SCALE GENOMIC DNA]</scope>
    <source>
        <strain evidence="2 3">M341</strain>
    </source>
</reference>
<organism evidence="2 3">
    <name type="scientific">Gemella haemolysans M341</name>
    <dbReference type="NCBI Taxonomy" id="562981"/>
    <lineage>
        <taxon>Bacteria</taxon>
        <taxon>Bacillati</taxon>
        <taxon>Bacillota</taxon>
        <taxon>Bacilli</taxon>
        <taxon>Bacillales</taxon>
        <taxon>Gemellaceae</taxon>
        <taxon>Gemella</taxon>
    </lineage>
</organism>
<keyword evidence="1" id="KW-1133">Transmembrane helix</keyword>
<dbReference type="RefSeq" id="WP_003148070.1">
    <property type="nucleotide sequence ID" value="NZ_GL883586.1"/>
</dbReference>